<reference evidence="3 4" key="1">
    <citation type="journal article" date="2010" name="Nature">
        <title>The sequence and de novo assembly of the giant panda genome.</title>
        <authorList>
            <person name="Li R."/>
            <person name="Fan W."/>
            <person name="Tian G."/>
            <person name="Zhu H."/>
            <person name="He L."/>
            <person name="Cai J."/>
            <person name="Huang Q."/>
            <person name="Cai Q."/>
            <person name="Li B."/>
            <person name="Bai Y."/>
            <person name="Zhang Z."/>
            <person name="Zhang Y."/>
            <person name="Wang W."/>
            <person name="Li J."/>
            <person name="Wei F."/>
            <person name="Li H."/>
            <person name="Jian M."/>
            <person name="Li J."/>
            <person name="Zhang Z."/>
            <person name="Nielsen R."/>
            <person name="Li D."/>
            <person name="Gu W."/>
            <person name="Yang Z."/>
            <person name="Xuan Z."/>
            <person name="Ryder O.A."/>
            <person name="Leung F.C."/>
            <person name="Zhou Y."/>
            <person name="Cao J."/>
            <person name="Sun X."/>
            <person name="Fu Y."/>
            <person name="Fang X."/>
            <person name="Guo X."/>
            <person name="Wang B."/>
            <person name="Hou R."/>
            <person name="Shen F."/>
            <person name="Mu B."/>
            <person name="Ni P."/>
            <person name="Lin R."/>
            <person name="Qian W."/>
            <person name="Wang G."/>
            <person name="Yu C."/>
            <person name="Nie W."/>
            <person name="Wang J."/>
            <person name="Wu Z."/>
            <person name="Liang H."/>
            <person name="Min J."/>
            <person name="Wu Q."/>
            <person name="Cheng S."/>
            <person name="Ruan J."/>
            <person name="Wang M."/>
            <person name="Shi Z."/>
            <person name="Wen M."/>
            <person name="Liu B."/>
            <person name="Ren X."/>
            <person name="Zheng H."/>
            <person name="Dong D."/>
            <person name="Cook K."/>
            <person name="Shan G."/>
            <person name="Zhang H."/>
            <person name="Kosiol C."/>
            <person name="Xie X."/>
            <person name="Lu Z."/>
            <person name="Zheng H."/>
            <person name="Li Y."/>
            <person name="Steiner C.C."/>
            <person name="Lam T.T."/>
            <person name="Lin S."/>
            <person name="Zhang Q."/>
            <person name="Li G."/>
            <person name="Tian J."/>
            <person name="Gong T."/>
            <person name="Liu H."/>
            <person name="Zhang D."/>
            <person name="Fang L."/>
            <person name="Ye C."/>
            <person name="Zhang J."/>
            <person name="Hu W."/>
            <person name="Xu A."/>
            <person name="Ren Y."/>
            <person name="Zhang G."/>
            <person name="Bruford M.W."/>
            <person name="Li Q."/>
            <person name="Ma L."/>
            <person name="Guo Y."/>
            <person name="An N."/>
            <person name="Hu Y."/>
            <person name="Zheng Y."/>
            <person name="Shi Y."/>
            <person name="Li Z."/>
            <person name="Liu Q."/>
            <person name="Chen Y."/>
            <person name="Zhao J."/>
            <person name="Qu N."/>
            <person name="Zhao S."/>
            <person name="Tian F."/>
            <person name="Wang X."/>
            <person name="Wang H."/>
            <person name="Xu L."/>
            <person name="Liu X."/>
            <person name="Vinar T."/>
            <person name="Wang Y."/>
            <person name="Lam T.W."/>
            <person name="Yiu S.M."/>
            <person name="Liu S."/>
            <person name="Zhang H."/>
            <person name="Li D."/>
            <person name="Huang Y."/>
            <person name="Wang X."/>
            <person name="Yang G."/>
            <person name="Jiang Z."/>
            <person name="Wang J."/>
            <person name="Qin N."/>
            <person name="Li L."/>
            <person name="Li J."/>
            <person name="Bolund L."/>
            <person name="Kristiansen K."/>
            <person name="Wong G.K."/>
            <person name="Olson M."/>
            <person name="Zhang X."/>
            <person name="Li S."/>
            <person name="Yang H."/>
            <person name="Wang J."/>
            <person name="Wang J."/>
        </authorList>
    </citation>
    <scope>NUCLEOTIDE SEQUENCE [LARGE SCALE GENOMIC DNA]</scope>
</reference>
<dbReference type="InParanoid" id="A0A7N5JA23"/>
<name>A0A7N5JA23_AILME</name>
<keyword evidence="2" id="KW-0732">Signal</keyword>
<organism evidence="3 4">
    <name type="scientific">Ailuropoda melanoleuca</name>
    <name type="common">Giant panda</name>
    <dbReference type="NCBI Taxonomy" id="9646"/>
    <lineage>
        <taxon>Eukaryota</taxon>
        <taxon>Metazoa</taxon>
        <taxon>Chordata</taxon>
        <taxon>Craniata</taxon>
        <taxon>Vertebrata</taxon>
        <taxon>Euteleostomi</taxon>
        <taxon>Mammalia</taxon>
        <taxon>Eutheria</taxon>
        <taxon>Laurasiatheria</taxon>
        <taxon>Carnivora</taxon>
        <taxon>Caniformia</taxon>
        <taxon>Ursidae</taxon>
        <taxon>Ailuropoda</taxon>
    </lineage>
</organism>
<feature type="compositionally biased region" description="Basic residues" evidence="1">
    <location>
        <begin position="401"/>
        <end position="411"/>
    </location>
</feature>
<keyword evidence="4" id="KW-1185">Reference proteome</keyword>
<feature type="compositionally biased region" description="Basic and acidic residues" evidence="1">
    <location>
        <begin position="256"/>
        <end position="266"/>
    </location>
</feature>
<evidence type="ECO:0000256" key="1">
    <source>
        <dbReference type="SAM" id="MobiDB-lite"/>
    </source>
</evidence>
<dbReference type="Proteomes" id="UP000008912">
    <property type="component" value="Unassembled WGS sequence"/>
</dbReference>
<proteinExistence type="predicted"/>
<feature type="region of interest" description="Disordered" evidence="1">
    <location>
        <begin position="82"/>
        <end position="411"/>
    </location>
</feature>
<feature type="compositionally biased region" description="Low complexity" evidence="1">
    <location>
        <begin position="104"/>
        <end position="121"/>
    </location>
</feature>
<reference evidence="3" key="2">
    <citation type="submission" date="2025-08" db="UniProtKB">
        <authorList>
            <consortium name="Ensembl"/>
        </authorList>
    </citation>
    <scope>IDENTIFICATION</scope>
</reference>
<feature type="signal peptide" evidence="2">
    <location>
        <begin position="1"/>
        <end position="27"/>
    </location>
</feature>
<reference evidence="3" key="3">
    <citation type="submission" date="2025-09" db="UniProtKB">
        <authorList>
            <consortium name="Ensembl"/>
        </authorList>
    </citation>
    <scope>IDENTIFICATION</scope>
</reference>
<evidence type="ECO:0000313" key="4">
    <source>
        <dbReference type="Proteomes" id="UP000008912"/>
    </source>
</evidence>
<accession>A0A7N5JA23</accession>
<feature type="compositionally biased region" description="Basic and acidic residues" evidence="1">
    <location>
        <begin position="132"/>
        <end position="145"/>
    </location>
</feature>
<feature type="compositionally biased region" description="Basic residues" evidence="1">
    <location>
        <begin position="149"/>
        <end position="174"/>
    </location>
</feature>
<feature type="compositionally biased region" description="Basic and acidic residues" evidence="1">
    <location>
        <begin position="347"/>
        <end position="366"/>
    </location>
</feature>
<protein>
    <submittedName>
        <fullName evidence="3">Uncharacterized protein</fullName>
    </submittedName>
</protein>
<sequence>MSSSSERRFRTASWMGLALCALRLAASARGRISWKASPLRTEMGRHLARKSTKPATAIKFNTSSTLTLLSEAIKQARPALAPDPRPLRLRRGAGQPGTVRASHSGRPAGSPEAPGPAARMLGQRRRLGGRGGRGEREIAHMEAHGVQKCSRRRLLSSRRAARSGRLRFSAKRRGPCVSPPHQRAARRWTSGRREPGGCGAQVPGSGFAARPRGSAPRLGPHGHHPRPQAAVAPRGPRSSAQDPISGAGAFVPLTDPLHHARQRESPRPAPASSRLRSHAQVSITLKVGAALGGGPRGRARRPLRPSRRGHPTPPPNSPARTAPRAPGHVPSPKPTQGAFGACRSHWPRSELARREAGWKEESDLKSHSSSLPPPKTSRGVQRQGRAPAPPPLARTGSAARPARHGAKRRVS</sequence>
<evidence type="ECO:0000256" key="2">
    <source>
        <dbReference type="SAM" id="SignalP"/>
    </source>
</evidence>
<dbReference type="AlphaFoldDB" id="A0A7N5JA23"/>
<dbReference type="GeneTree" id="ENSGT00390000012097"/>
<dbReference type="Ensembl" id="ENSAMET00000029819.1">
    <property type="protein sequence ID" value="ENSAMEP00000022244.1"/>
    <property type="gene ID" value="ENSAMEG00000024717.1"/>
</dbReference>
<feature type="compositionally biased region" description="Basic residues" evidence="1">
    <location>
        <begin position="297"/>
        <end position="310"/>
    </location>
</feature>
<feature type="chain" id="PRO_5031420467" evidence="2">
    <location>
        <begin position="28"/>
        <end position="411"/>
    </location>
</feature>
<evidence type="ECO:0000313" key="3">
    <source>
        <dbReference type="Ensembl" id="ENSAMEP00000022244.1"/>
    </source>
</evidence>